<feature type="transmembrane region" description="Helical" evidence="7">
    <location>
        <begin position="212"/>
        <end position="232"/>
    </location>
</feature>
<feature type="domain" description="Ion transport" evidence="8">
    <location>
        <begin position="150"/>
        <end position="439"/>
    </location>
</feature>
<keyword evidence="4 7" id="KW-0472">Membrane</keyword>
<feature type="domain" description="Ion transport" evidence="8">
    <location>
        <begin position="496"/>
        <end position="719"/>
    </location>
</feature>
<dbReference type="PANTHER" id="PTHR46141:SF1">
    <property type="entry name" value="SODIUM LEAK CHANNEL NALCN"/>
    <property type="match status" value="1"/>
</dbReference>
<feature type="transmembrane region" description="Helical" evidence="7">
    <location>
        <begin position="988"/>
        <end position="1012"/>
    </location>
</feature>
<dbReference type="GO" id="GO:0032230">
    <property type="term" value="P:positive regulation of synaptic transmission, GABAergic"/>
    <property type="evidence" value="ECO:0007669"/>
    <property type="project" value="TreeGrafter"/>
</dbReference>
<keyword evidence="5" id="KW-0175">Coiled coil</keyword>
<dbReference type="SUPFAM" id="SSF81324">
    <property type="entry name" value="Voltage-gated potassium channels"/>
    <property type="match status" value="4"/>
</dbReference>
<feature type="transmembrane region" description="Helical" evidence="7">
    <location>
        <begin position="402"/>
        <end position="422"/>
    </location>
</feature>
<feature type="coiled-coil region" evidence="5">
    <location>
        <begin position="905"/>
        <end position="935"/>
    </location>
</feature>
<name>A0AAD4MUI2_9BILA</name>
<feature type="transmembrane region" description="Helical" evidence="7">
    <location>
        <begin position="1130"/>
        <end position="1152"/>
    </location>
</feature>
<feature type="transmembrane region" description="Helical" evidence="7">
    <location>
        <begin position="180"/>
        <end position="200"/>
    </location>
</feature>
<accession>A0AAD4MUI2</accession>
<feature type="transmembrane region" description="Helical" evidence="7">
    <location>
        <begin position="1397"/>
        <end position="1417"/>
    </location>
</feature>
<proteinExistence type="predicted"/>
<feature type="transmembrane region" description="Helical" evidence="7">
    <location>
        <begin position="529"/>
        <end position="547"/>
    </location>
</feature>
<reference evidence="9" key="1">
    <citation type="submission" date="2022-01" db="EMBL/GenBank/DDBJ databases">
        <title>Genome Sequence Resource for Two Populations of Ditylenchus destructor, the Migratory Endoparasitic Phytonematode.</title>
        <authorList>
            <person name="Zhang H."/>
            <person name="Lin R."/>
            <person name="Xie B."/>
        </authorList>
    </citation>
    <scope>NUCLEOTIDE SEQUENCE</scope>
    <source>
        <strain evidence="9">BazhouSP</strain>
    </source>
</reference>
<feature type="region of interest" description="Disordered" evidence="6">
    <location>
        <begin position="1"/>
        <end position="31"/>
    </location>
</feature>
<feature type="transmembrane region" description="Helical" evidence="7">
    <location>
        <begin position="1552"/>
        <end position="1578"/>
    </location>
</feature>
<comment type="caution">
    <text evidence="9">The sequence shown here is derived from an EMBL/GenBank/DDBJ whole genome shotgun (WGS) entry which is preliminary data.</text>
</comment>
<dbReference type="InterPro" id="IPR028823">
    <property type="entry name" value="NALCN"/>
</dbReference>
<evidence type="ECO:0000313" key="10">
    <source>
        <dbReference type="Proteomes" id="UP001201812"/>
    </source>
</evidence>
<dbReference type="EMBL" id="JAKKPZ010000054">
    <property type="protein sequence ID" value="KAI1705689.1"/>
    <property type="molecule type" value="Genomic_DNA"/>
</dbReference>
<evidence type="ECO:0000256" key="7">
    <source>
        <dbReference type="SAM" id="Phobius"/>
    </source>
</evidence>
<dbReference type="GO" id="GO:0005886">
    <property type="term" value="C:plasma membrane"/>
    <property type="evidence" value="ECO:0007669"/>
    <property type="project" value="TreeGrafter"/>
</dbReference>
<dbReference type="InterPro" id="IPR027359">
    <property type="entry name" value="Volt_channel_dom_sf"/>
</dbReference>
<feature type="transmembrane region" description="Helical" evidence="7">
    <location>
        <begin position="1429"/>
        <end position="1447"/>
    </location>
</feature>
<comment type="subcellular location">
    <subcellularLocation>
        <location evidence="1">Membrane</location>
        <topology evidence="1">Multi-pass membrane protein</topology>
    </subcellularLocation>
</comment>
<feature type="transmembrane region" description="Helical" evidence="7">
    <location>
        <begin position="567"/>
        <end position="590"/>
    </location>
</feature>
<feature type="transmembrane region" description="Helical" evidence="7">
    <location>
        <begin position="1357"/>
        <end position="1377"/>
    </location>
</feature>
<feature type="transmembrane region" description="Helical" evidence="7">
    <location>
        <begin position="1329"/>
        <end position="1345"/>
    </location>
</feature>
<evidence type="ECO:0000256" key="5">
    <source>
        <dbReference type="SAM" id="Coils"/>
    </source>
</evidence>
<feature type="compositionally biased region" description="Low complexity" evidence="6">
    <location>
        <begin position="1"/>
        <end position="15"/>
    </location>
</feature>
<evidence type="ECO:0000256" key="6">
    <source>
        <dbReference type="SAM" id="MobiDB-lite"/>
    </source>
</evidence>
<dbReference type="InterPro" id="IPR005821">
    <property type="entry name" value="Ion_trans_dom"/>
</dbReference>
<feature type="region of interest" description="Disordered" evidence="6">
    <location>
        <begin position="1779"/>
        <end position="1803"/>
    </location>
</feature>
<feature type="transmembrane region" description="Helical" evidence="7">
    <location>
        <begin position="496"/>
        <end position="517"/>
    </location>
</feature>
<feature type="region of interest" description="Disordered" evidence="6">
    <location>
        <begin position="1844"/>
        <end position="1866"/>
    </location>
</feature>
<dbReference type="Proteomes" id="UP001201812">
    <property type="component" value="Unassembled WGS sequence"/>
</dbReference>
<evidence type="ECO:0000259" key="8">
    <source>
        <dbReference type="Pfam" id="PF00520"/>
    </source>
</evidence>
<dbReference type="Gene3D" id="1.10.238.10">
    <property type="entry name" value="EF-hand"/>
    <property type="match status" value="1"/>
</dbReference>
<feature type="compositionally biased region" description="Polar residues" evidence="6">
    <location>
        <begin position="21"/>
        <end position="31"/>
    </location>
</feature>
<evidence type="ECO:0000313" key="9">
    <source>
        <dbReference type="EMBL" id="KAI1705689.1"/>
    </source>
</evidence>
<feature type="transmembrane region" description="Helical" evidence="7">
    <location>
        <begin position="689"/>
        <end position="712"/>
    </location>
</feature>
<keyword evidence="10" id="KW-1185">Reference proteome</keyword>
<sequence length="1947" mass="224009">MRKAFSSASRASSSRKLGRLQRQTTVYSEESPSESCERDWIGVAPLLDMSGTARILACKAATISSAMLASRKLSSGPGYHSVHGSTSFTTEKPSIISRDVDFRSGGGIGGVTASRVQAARESVAVFAEMLSMDVGGSQQKMSEDIVCMGLFEFFLKLACVFSMVSVCLHTPHTMAIFPSLQYILFVTDFVVTLFFTMEALMKTNAKIIRDRWCQFDLALLVFHYLSLILHTYELVSLSMPQLELVYETWYGVIRSPRPFIMVRLIRSVLRFKLPKNRIQQIIKRSSQQIQNVTIFFLFFMALYAIMGVQLFGRMEYHCVMPGTDPKNVTIADLAIPDTMCSKQGLGGYECPQNMQCIKLELRAQQAGFYGMFNDFASSLFTVYMAASQEGWVYVLYDCLDTFPSYVAFFYFITLIFFLAWLVKNVFIAVITETFAEIRVQFSEMWQAREVGAEDNLHQQMRLEKNEDGNWRLVNVDSDVPHSNAPRAVTRLVKTTAFQTTMMVLVLLNALINASFVYHHDKSDEERKMVYYYIEVAFTFVFIGEFIVKTIGLTWSGYFRRGQHKFELLLCVGSAFNIIPSLYGSNVFTYFQVFRLVRLIKASPMLEDFVYKIFGPGKKLGGLVFFTMILLIITSAVSLQLFCYVQNLDKFRTFPQAFMSMFQIITQEGWTDVVVEILRHTNDSMVPFVAIYFVGYHLFVTLIVLSLFVAVILDNLEMDEELKKVKQLKAREETTCMRTTLPWRLRIFEKFPTRPQMVILKKMPKMREFPMPKVRDSFTRQFFDTDVDNFREELYLTSKHLLRAQPHVRGILHHFRARQIGQLSSRIALSCLIEESNKNRVLLTDSTQMIAQRTVGIKSGRRDYSIRNRQRGFTSNNNSYRAKAIYEHMKENGDIRPTDSAPKKDMKQDEIDIKALQQKRAQAEFTRNRIEEEMRENHPFFDRPLFTVGRNSNLRRLCQDIVDSKYSPEKIDSITGKAVQLRYKQLHAFLGLMTYLDWAMVLVTAFSCGSMLFESPWPPNTGEYLIFNNGYLQIAEYLFVLAMTFELAVKIIANGLFFTPKAVVRDVGGVMTIFIYITSLWFLMWMPTHIEINSLAQLIMIFRAMRPLRIYTLVPHIRRVVVELCKGFKEILLVTILLVLLMFVFASFGVQIVGGKLAACNDPTIASRDNCSGVFEQKIFVTRMDVYGKNDDELHPKILVPRVWTNPRNFNFDHIGNAMLALFETLSYKGWNVIRDILWVRQGPWAVLFIHIYVFIGCMIGLTLFVGVVIANYMENRGTALLTVDQRRWHDLKARLRMAQPLHVPPKPAESAKLRNRLYELTMSRSFKQFYAILVVVNSGTLVVPWNVEEENDRQKFLYLSTSLSAVCNVLFSIEILLKSVAFTFRGFWQSKRNRIDLLITILGTIWIVAHFIMALPASMVASQDRIKRFTYTFGYIVVIMRFFTIAGRKSTLKMLMLTVVMSMIRSMFIITAMFLLVLFYAYAGVILFGMVKYGQAISKHVNFRSGKEALVVLFRSVTGEDWNDIMHDCMRSPPFCYWKEGLNYWQTDCGNYFGALIYFCSFYLIITYIVLNLLVAIIMENFSLFYSSEEDALLSYADIRNYQQVWNMIDIEQKRSIPVNRVKFLLRLLKGRLEVDPNKDRLLFKHMCYEMDRLNNGDDVSFHDILNMLSYRSVDIRKSLQLEELVQREELEYMIEEEVAKQTIRTWLEGCLRRIKQEQKQDKSLIAQIRSTTMSNYNLNTNSTSSMRPSLVDINSPNAIQENRVLNEDRQAKANEDRAIIEQESEKQQKKTKGSQRRSSIPDLVGEAKKLVWGSRMKSLPSHSVQPDRPNIAIVGTADTQANMTVSSPAKGERRTSTLMPSSMGRADKRTTLKQLQLTGGELPNVEEWCEDSDEAVDRRYSFEVPPNRTDSGPANNLSPTMLNPKSPGIVTISSDDVQGWWNELAM</sequence>
<keyword evidence="3 7" id="KW-1133">Transmembrane helix</keyword>
<feature type="transmembrane region" description="Helical" evidence="7">
    <location>
        <begin position="1244"/>
        <end position="1270"/>
    </location>
</feature>
<feature type="transmembrane region" description="Helical" evidence="7">
    <location>
        <begin position="1066"/>
        <end position="1085"/>
    </location>
</feature>
<feature type="compositionally biased region" description="Basic and acidic residues" evidence="6">
    <location>
        <begin position="1779"/>
        <end position="1789"/>
    </location>
</feature>
<evidence type="ECO:0000256" key="1">
    <source>
        <dbReference type="ARBA" id="ARBA00004141"/>
    </source>
</evidence>
<dbReference type="Pfam" id="PF00520">
    <property type="entry name" value="Ion_trans"/>
    <property type="match status" value="4"/>
</dbReference>
<feature type="transmembrane region" description="Helical" evidence="7">
    <location>
        <begin position="622"/>
        <end position="644"/>
    </location>
</feature>
<feature type="region of interest" description="Disordered" evidence="6">
    <location>
        <begin position="1904"/>
        <end position="1923"/>
    </location>
</feature>
<feature type="compositionally biased region" description="Polar residues" evidence="6">
    <location>
        <begin position="1909"/>
        <end position="1923"/>
    </location>
</feature>
<dbReference type="Gene3D" id="1.10.287.70">
    <property type="match status" value="4"/>
</dbReference>
<feature type="transmembrane region" description="Helical" evidence="7">
    <location>
        <begin position="1468"/>
        <end position="1491"/>
    </location>
</feature>
<evidence type="ECO:0000256" key="4">
    <source>
        <dbReference type="ARBA" id="ARBA00023136"/>
    </source>
</evidence>
<feature type="transmembrane region" description="Helical" evidence="7">
    <location>
        <begin position="292"/>
        <end position="312"/>
    </location>
</feature>
<feature type="domain" description="Ion transport" evidence="8">
    <location>
        <begin position="993"/>
        <end position="1274"/>
    </location>
</feature>
<gene>
    <name evidence="9" type="ORF">DdX_13483</name>
</gene>
<dbReference type="FunFam" id="1.10.287.70:FF:000061">
    <property type="entry name" value="Sodium leak channel non-selective protein"/>
    <property type="match status" value="1"/>
</dbReference>
<dbReference type="Gene3D" id="1.20.120.350">
    <property type="entry name" value="Voltage-gated potassium channels. Chain C"/>
    <property type="match status" value="4"/>
</dbReference>
<dbReference type="FunFam" id="1.20.120.350:FF:000030">
    <property type="entry name" value="sodium leak channel non-selective protein"/>
    <property type="match status" value="1"/>
</dbReference>
<dbReference type="GO" id="GO:0005261">
    <property type="term" value="F:monoatomic cation channel activity"/>
    <property type="evidence" value="ECO:0007669"/>
    <property type="project" value="InterPro"/>
</dbReference>
<dbReference type="PANTHER" id="PTHR46141">
    <property type="entry name" value="SODIUM LEAK CHANNEL NON-SELECTIVE PROTEIN"/>
    <property type="match status" value="1"/>
</dbReference>
<dbReference type="GO" id="GO:0032224">
    <property type="term" value="P:positive regulation of synaptic transmission, cholinergic"/>
    <property type="evidence" value="ECO:0007669"/>
    <property type="project" value="TreeGrafter"/>
</dbReference>
<dbReference type="FunFam" id="1.10.287.70:FF:000066">
    <property type="entry name" value="Sodium leak channel non-selective protein"/>
    <property type="match status" value="1"/>
</dbReference>
<protein>
    <submittedName>
        <fullName evidence="9">Ion transport protein domain-containing protein</fullName>
    </submittedName>
</protein>
<organism evidence="9 10">
    <name type="scientific">Ditylenchus destructor</name>
    <dbReference type="NCBI Taxonomy" id="166010"/>
    <lineage>
        <taxon>Eukaryota</taxon>
        <taxon>Metazoa</taxon>
        <taxon>Ecdysozoa</taxon>
        <taxon>Nematoda</taxon>
        <taxon>Chromadorea</taxon>
        <taxon>Rhabditida</taxon>
        <taxon>Tylenchina</taxon>
        <taxon>Tylenchomorpha</taxon>
        <taxon>Sphaerularioidea</taxon>
        <taxon>Anguinidae</taxon>
        <taxon>Anguininae</taxon>
        <taxon>Ditylenchus</taxon>
    </lineage>
</organism>
<evidence type="ECO:0000256" key="3">
    <source>
        <dbReference type="ARBA" id="ARBA00022989"/>
    </source>
</evidence>
<feature type="transmembrane region" description="Helical" evidence="7">
    <location>
        <begin position="145"/>
        <end position="168"/>
    </location>
</feature>
<keyword evidence="2 7" id="KW-0812">Transmembrane</keyword>
<evidence type="ECO:0000256" key="2">
    <source>
        <dbReference type="ARBA" id="ARBA00022692"/>
    </source>
</evidence>
<dbReference type="FunFam" id="1.10.287.70:FF:000060">
    <property type="entry name" value="Sodium leak channel non-selective protein"/>
    <property type="match status" value="1"/>
</dbReference>
<feature type="domain" description="Ion transport" evidence="8">
    <location>
        <begin position="1324"/>
        <end position="1589"/>
    </location>
</feature>